<keyword evidence="2" id="KW-1185">Reference proteome</keyword>
<organism evidence="1 2">
    <name type="scientific">Vermiconidia calcicola</name>
    <dbReference type="NCBI Taxonomy" id="1690605"/>
    <lineage>
        <taxon>Eukaryota</taxon>
        <taxon>Fungi</taxon>
        <taxon>Dikarya</taxon>
        <taxon>Ascomycota</taxon>
        <taxon>Pezizomycotina</taxon>
        <taxon>Dothideomycetes</taxon>
        <taxon>Dothideomycetidae</taxon>
        <taxon>Mycosphaerellales</taxon>
        <taxon>Extremaceae</taxon>
        <taxon>Vermiconidia</taxon>
    </lineage>
</organism>
<accession>A0ACC3NRV0</accession>
<name>A0ACC3NRV0_9PEZI</name>
<evidence type="ECO:0000313" key="2">
    <source>
        <dbReference type="Proteomes" id="UP001281147"/>
    </source>
</evidence>
<gene>
    <name evidence="1" type="ORF">LTR37_002977</name>
</gene>
<protein>
    <submittedName>
        <fullName evidence="1">Uncharacterized protein</fullName>
    </submittedName>
</protein>
<dbReference type="EMBL" id="JAUTXU010000016">
    <property type="protein sequence ID" value="KAK3721812.1"/>
    <property type="molecule type" value="Genomic_DNA"/>
</dbReference>
<reference evidence="1" key="1">
    <citation type="submission" date="2023-07" db="EMBL/GenBank/DDBJ databases">
        <title>Black Yeasts Isolated from many extreme environments.</title>
        <authorList>
            <person name="Coleine C."/>
            <person name="Stajich J.E."/>
            <person name="Selbmann L."/>
        </authorList>
    </citation>
    <scope>NUCLEOTIDE SEQUENCE</scope>
    <source>
        <strain evidence="1">CCFEE 5714</strain>
    </source>
</reference>
<sequence>MSEAELDKKRNKLGYQRISIACAHCRRRKIRCLVAEGDTHSRCQNCIRLKKECVFYPVDQQGVVEDKSQSSGKTGAGTEPSSGVSLSSSPPDKASAKPFQERRATASFPTLPSNAPATFQGIPVETELPLSDQPSLPPTEHIYQQQPELASPWLPPGSFSSPAPGVALHHSHYMNPYLRYGQSDPSGDFAPFPLETMHPPRHQQDTRFMVYSQHDGSEPVWPQQPREVRSMSYGQIEGIVANSEFYHGLQPGTSHHPIRHAPPTLEMQQAAMVAHAPGPSSAPIEQHHHYIVQPQPYAYQHQPPHSLGAVISSPQAYAPHTIGPVMSSPQAYAGPWYHDPSSFGPLQEEQHGAPDHPAQYAVQPHHPG</sequence>
<dbReference type="Proteomes" id="UP001281147">
    <property type="component" value="Unassembled WGS sequence"/>
</dbReference>
<proteinExistence type="predicted"/>
<comment type="caution">
    <text evidence="1">The sequence shown here is derived from an EMBL/GenBank/DDBJ whole genome shotgun (WGS) entry which is preliminary data.</text>
</comment>
<evidence type="ECO:0000313" key="1">
    <source>
        <dbReference type="EMBL" id="KAK3721812.1"/>
    </source>
</evidence>